<protein>
    <submittedName>
        <fullName evidence="2">Mitochondrial protein AtMg00860</fullName>
    </submittedName>
</protein>
<keyword evidence="1" id="KW-1185">Reference proteome</keyword>
<organism evidence="1 2">
    <name type="scientific">Nicotiana tabacum</name>
    <name type="common">Common tobacco</name>
    <dbReference type="NCBI Taxonomy" id="4097"/>
    <lineage>
        <taxon>Eukaryota</taxon>
        <taxon>Viridiplantae</taxon>
        <taxon>Streptophyta</taxon>
        <taxon>Embryophyta</taxon>
        <taxon>Tracheophyta</taxon>
        <taxon>Spermatophyta</taxon>
        <taxon>Magnoliopsida</taxon>
        <taxon>eudicotyledons</taxon>
        <taxon>Gunneridae</taxon>
        <taxon>Pentapetalae</taxon>
        <taxon>asterids</taxon>
        <taxon>lamiids</taxon>
        <taxon>Solanales</taxon>
        <taxon>Solanaceae</taxon>
        <taxon>Nicotianoideae</taxon>
        <taxon>Nicotianeae</taxon>
        <taxon>Nicotiana</taxon>
    </lineage>
</organism>
<reference evidence="2" key="2">
    <citation type="submission" date="2025-08" db="UniProtKB">
        <authorList>
            <consortium name="RefSeq"/>
        </authorList>
    </citation>
    <scope>IDENTIFICATION</scope>
    <source>
        <tissue evidence="2">Leaf</tissue>
    </source>
</reference>
<name>A0AC58TQ29_TOBAC</name>
<proteinExistence type="predicted"/>
<dbReference type="Proteomes" id="UP000790787">
    <property type="component" value="Chromosome 22"/>
</dbReference>
<evidence type="ECO:0000313" key="2">
    <source>
        <dbReference type="RefSeq" id="XP_075099337.1"/>
    </source>
</evidence>
<dbReference type="RefSeq" id="XP_075099337.1">
    <property type="nucleotide sequence ID" value="XM_075243236.1"/>
</dbReference>
<sequence length="121" mass="13546">MVQEGIVLGHLVSSKEIEVDKAKVDVIEKPPPPTSVKAIRSFLGHAGFYRRFIKDFSKITNPLCKLLEKDNPFVFSDDCRVAFEELKKRLVTTPIIIAPDWEQPIELICDASDYAVGAMLG</sequence>
<evidence type="ECO:0000313" key="1">
    <source>
        <dbReference type="Proteomes" id="UP000790787"/>
    </source>
</evidence>
<accession>A0AC58TQ29</accession>
<gene>
    <name evidence="2" type="primary">LOC142176152</name>
</gene>
<reference evidence="1" key="1">
    <citation type="journal article" date="2014" name="Nat. Commun.">
        <title>The tobacco genome sequence and its comparison with those of tomato and potato.</title>
        <authorList>
            <person name="Sierro N."/>
            <person name="Battey J.N."/>
            <person name="Ouadi S."/>
            <person name="Bakaher N."/>
            <person name="Bovet L."/>
            <person name="Willig A."/>
            <person name="Goepfert S."/>
            <person name="Peitsch M.C."/>
            <person name="Ivanov N.V."/>
        </authorList>
    </citation>
    <scope>NUCLEOTIDE SEQUENCE [LARGE SCALE GENOMIC DNA]</scope>
</reference>